<dbReference type="Proteomes" id="UP000053989">
    <property type="component" value="Unassembled WGS sequence"/>
</dbReference>
<dbReference type="InParanoid" id="A0A0C2YUZ6"/>
<dbReference type="EMBL" id="KN822180">
    <property type="protein sequence ID" value="KIM53468.1"/>
    <property type="molecule type" value="Genomic_DNA"/>
</dbReference>
<proteinExistence type="predicted"/>
<organism evidence="1 2">
    <name type="scientific">Scleroderma citrinum Foug A</name>
    <dbReference type="NCBI Taxonomy" id="1036808"/>
    <lineage>
        <taxon>Eukaryota</taxon>
        <taxon>Fungi</taxon>
        <taxon>Dikarya</taxon>
        <taxon>Basidiomycota</taxon>
        <taxon>Agaricomycotina</taxon>
        <taxon>Agaricomycetes</taxon>
        <taxon>Agaricomycetidae</taxon>
        <taxon>Boletales</taxon>
        <taxon>Sclerodermatineae</taxon>
        <taxon>Sclerodermataceae</taxon>
        <taxon>Scleroderma</taxon>
    </lineage>
</organism>
<accession>A0A0C2YUZ6</accession>
<sequence length="67" mass="8244">QAMKKFDLWKVPDVLAVHLKWLSDNRTFRDKTDAFKVDLPIKVGDQHRCHYKDGTSYRVRHWWWPYL</sequence>
<name>A0A0C2YUZ6_9AGAM</name>
<protein>
    <submittedName>
        <fullName evidence="1">Uncharacterized protein</fullName>
    </submittedName>
</protein>
<reference evidence="1 2" key="1">
    <citation type="submission" date="2014-04" db="EMBL/GenBank/DDBJ databases">
        <authorList>
            <consortium name="DOE Joint Genome Institute"/>
            <person name="Kuo A."/>
            <person name="Kohler A."/>
            <person name="Nagy L.G."/>
            <person name="Floudas D."/>
            <person name="Copeland A."/>
            <person name="Barry K.W."/>
            <person name="Cichocki N."/>
            <person name="Veneault-Fourrey C."/>
            <person name="LaButti K."/>
            <person name="Lindquist E.A."/>
            <person name="Lipzen A."/>
            <person name="Lundell T."/>
            <person name="Morin E."/>
            <person name="Murat C."/>
            <person name="Sun H."/>
            <person name="Tunlid A."/>
            <person name="Henrissat B."/>
            <person name="Grigoriev I.V."/>
            <person name="Hibbett D.S."/>
            <person name="Martin F."/>
            <person name="Nordberg H.P."/>
            <person name="Cantor M.N."/>
            <person name="Hua S.X."/>
        </authorList>
    </citation>
    <scope>NUCLEOTIDE SEQUENCE [LARGE SCALE GENOMIC DNA]</scope>
    <source>
        <strain evidence="1 2">Foug A</strain>
    </source>
</reference>
<feature type="non-terminal residue" evidence="1">
    <location>
        <position position="1"/>
    </location>
</feature>
<dbReference type="OrthoDB" id="292964at2759"/>
<dbReference type="AlphaFoldDB" id="A0A0C2YUZ6"/>
<reference evidence="2" key="2">
    <citation type="submission" date="2015-01" db="EMBL/GenBank/DDBJ databases">
        <title>Evolutionary Origins and Diversification of the Mycorrhizal Mutualists.</title>
        <authorList>
            <consortium name="DOE Joint Genome Institute"/>
            <consortium name="Mycorrhizal Genomics Consortium"/>
            <person name="Kohler A."/>
            <person name="Kuo A."/>
            <person name="Nagy L.G."/>
            <person name="Floudas D."/>
            <person name="Copeland A."/>
            <person name="Barry K.W."/>
            <person name="Cichocki N."/>
            <person name="Veneault-Fourrey C."/>
            <person name="LaButti K."/>
            <person name="Lindquist E.A."/>
            <person name="Lipzen A."/>
            <person name="Lundell T."/>
            <person name="Morin E."/>
            <person name="Murat C."/>
            <person name="Riley R."/>
            <person name="Ohm R."/>
            <person name="Sun H."/>
            <person name="Tunlid A."/>
            <person name="Henrissat B."/>
            <person name="Grigoriev I.V."/>
            <person name="Hibbett D.S."/>
            <person name="Martin F."/>
        </authorList>
    </citation>
    <scope>NUCLEOTIDE SEQUENCE [LARGE SCALE GENOMIC DNA]</scope>
    <source>
        <strain evidence="2">Foug A</strain>
    </source>
</reference>
<evidence type="ECO:0000313" key="2">
    <source>
        <dbReference type="Proteomes" id="UP000053989"/>
    </source>
</evidence>
<dbReference type="STRING" id="1036808.A0A0C2YUZ6"/>
<keyword evidence="2" id="KW-1185">Reference proteome</keyword>
<dbReference type="HOGENOM" id="CLU_2819688_0_0_1"/>
<evidence type="ECO:0000313" key="1">
    <source>
        <dbReference type="EMBL" id="KIM53468.1"/>
    </source>
</evidence>
<gene>
    <name evidence="1" type="ORF">SCLCIDRAFT_138994</name>
</gene>